<proteinExistence type="predicted"/>
<dbReference type="Proteomes" id="UP000698963">
    <property type="component" value="Unassembled WGS sequence"/>
</dbReference>
<dbReference type="RefSeq" id="WP_304122649.1">
    <property type="nucleotide sequence ID" value="NZ_DYZA01000165.1"/>
</dbReference>
<comment type="caution">
    <text evidence="2">The sequence shown here is derived from an EMBL/GenBank/DDBJ whole genome shotgun (WGS) entry which is preliminary data.</text>
</comment>
<feature type="transmembrane region" description="Helical" evidence="1">
    <location>
        <begin position="120"/>
        <end position="147"/>
    </location>
</feature>
<gene>
    <name evidence="2" type="ORF">K8W16_08150</name>
</gene>
<feature type="transmembrane region" description="Helical" evidence="1">
    <location>
        <begin position="159"/>
        <end position="182"/>
    </location>
</feature>
<feature type="transmembrane region" description="Helical" evidence="1">
    <location>
        <begin position="273"/>
        <end position="295"/>
    </location>
</feature>
<accession>A0A921AXB9</accession>
<evidence type="ECO:0000256" key="1">
    <source>
        <dbReference type="SAM" id="Phobius"/>
    </source>
</evidence>
<dbReference type="EMBL" id="DYZA01000165">
    <property type="protein sequence ID" value="HJD97600.1"/>
    <property type="molecule type" value="Genomic_DNA"/>
</dbReference>
<evidence type="ECO:0000313" key="3">
    <source>
        <dbReference type="Proteomes" id="UP000698963"/>
    </source>
</evidence>
<sequence>MLRRTLLFMAALVLCFGALYLLPVRMGNGANAHIPVIGAAERISEEYCEKTLVRATAAYASAKVVDKAVSSLQRVELSIAPFGVGMSVAPGEMLAAVNDAIERVSAALFFVMGLMLVEKLLLGMVSWVCFKVLLPMALIFAACYCLFGRRASWSRAAALFLSRTALVCWLFFPLSAGVSSYVETAYLGPVYEAQMAGVENSSLQMEHLEGEMNRSLAQASVEEKDEGWFSSVWDKAEGVLEKVTRFISRFSVDKIREKAAQILHYADDATDRLFHTFCIFVLTTLIIPLALFLLLGGLLRQLSRQFTEEAPQARPLLTVFTDKAGQLRLEHEKE</sequence>
<protein>
    <submittedName>
        <fullName evidence="2">Uncharacterized protein</fullName>
    </submittedName>
</protein>
<reference evidence="2" key="2">
    <citation type="submission" date="2021-09" db="EMBL/GenBank/DDBJ databases">
        <authorList>
            <person name="Gilroy R."/>
        </authorList>
    </citation>
    <scope>NUCLEOTIDE SEQUENCE</scope>
    <source>
        <strain evidence="2">ChiGjej2B2-19336</strain>
    </source>
</reference>
<organism evidence="2 3">
    <name type="scientific">Mailhella massiliensis</name>
    <dbReference type="NCBI Taxonomy" id="1903261"/>
    <lineage>
        <taxon>Bacteria</taxon>
        <taxon>Pseudomonadati</taxon>
        <taxon>Thermodesulfobacteriota</taxon>
        <taxon>Desulfovibrionia</taxon>
        <taxon>Desulfovibrionales</taxon>
        <taxon>Desulfovibrionaceae</taxon>
        <taxon>Mailhella</taxon>
    </lineage>
</organism>
<dbReference type="AlphaFoldDB" id="A0A921AXB9"/>
<keyword evidence="1" id="KW-0812">Transmembrane</keyword>
<keyword evidence="1" id="KW-0472">Membrane</keyword>
<reference evidence="2" key="1">
    <citation type="journal article" date="2021" name="PeerJ">
        <title>Extensive microbial diversity within the chicken gut microbiome revealed by metagenomics and culture.</title>
        <authorList>
            <person name="Gilroy R."/>
            <person name="Ravi A."/>
            <person name="Getino M."/>
            <person name="Pursley I."/>
            <person name="Horton D.L."/>
            <person name="Alikhan N.F."/>
            <person name="Baker D."/>
            <person name="Gharbi K."/>
            <person name="Hall N."/>
            <person name="Watson M."/>
            <person name="Adriaenssens E.M."/>
            <person name="Foster-Nyarko E."/>
            <person name="Jarju S."/>
            <person name="Secka A."/>
            <person name="Antonio M."/>
            <person name="Oren A."/>
            <person name="Chaudhuri R.R."/>
            <person name="La Ragione R."/>
            <person name="Hildebrand F."/>
            <person name="Pallen M.J."/>
        </authorList>
    </citation>
    <scope>NUCLEOTIDE SEQUENCE</scope>
    <source>
        <strain evidence="2">ChiGjej2B2-19336</strain>
    </source>
</reference>
<name>A0A921AXB9_9BACT</name>
<evidence type="ECO:0000313" key="2">
    <source>
        <dbReference type="EMBL" id="HJD97600.1"/>
    </source>
</evidence>
<keyword evidence="1" id="KW-1133">Transmembrane helix</keyword>